<keyword evidence="2" id="KW-1185">Reference proteome</keyword>
<organism evidence="1 2">
    <name type="scientific">Populus alba x Populus x berolinensis</name>
    <dbReference type="NCBI Taxonomy" id="444605"/>
    <lineage>
        <taxon>Eukaryota</taxon>
        <taxon>Viridiplantae</taxon>
        <taxon>Streptophyta</taxon>
        <taxon>Embryophyta</taxon>
        <taxon>Tracheophyta</taxon>
        <taxon>Spermatophyta</taxon>
        <taxon>Magnoliopsida</taxon>
        <taxon>eudicotyledons</taxon>
        <taxon>Gunneridae</taxon>
        <taxon>Pentapetalae</taxon>
        <taxon>rosids</taxon>
        <taxon>fabids</taxon>
        <taxon>Malpighiales</taxon>
        <taxon>Salicaceae</taxon>
        <taxon>Saliceae</taxon>
        <taxon>Populus</taxon>
    </lineage>
</organism>
<reference evidence="1" key="1">
    <citation type="journal article" date="2023" name="Mol. Ecol. Resour.">
        <title>Chromosome-level genome assembly of a triploid poplar Populus alba 'Berolinensis'.</title>
        <authorList>
            <person name="Chen S."/>
            <person name="Yu Y."/>
            <person name="Wang X."/>
            <person name="Wang S."/>
            <person name="Zhang T."/>
            <person name="Zhou Y."/>
            <person name="He R."/>
            <person name="Meng N."/>
            <person name="Wang Y."/>
            <person name="Liu W."/>
            <person name="Liu Z."/>
            <person name="Liu J."/>
            <person name="Guo Q."/>
            <person name="Huang H."/>
            <person name="Sederoff R.R."/>
            <person name="Wang G."/>
            <person name="Qu G."/>
            <person name="Chen S."/>
        </authorList>
    </citation>
    <scope>NUCLEOTIDE SEQUENCE</scope>
    <source>
        <strain evidence="1">SC-2020</strain>
    </source>
</reference>
<evidence type="ECO:0000313" key="1">
    <source>
        <dbReference type="EMBL" id="KAJ6959899.1"/>
    </source>
</evidence>
<evidence type="ECO:0000313" key="2">
    <source>
        <dbReference type="Proteomes" id="UP001164929"/>
    </source>
</evidence>
<protein>
    <submittedName>
        <fullName evidence="1">Uncharacterized protein</fullName>
    </submittedName>
</protein>
<dbReference type="AlphaFoldDB" id="A0AAD6LFX5"/>
<accession>A0AAD6LFX5</accession>
<proteinExistence type="predicted"/>
<sequence>MPRMAMACVREKQLKNEKMKTDHAIAVHWEPPCFSCPFPLQYMNSSKGLGLPSSKI</sequence>
<comment type="caution">
    <text evidence="1">The sequence shown here is derived from an EMBL/GenBank/DDBJ whole genome shotgun (WGS) entry which is preliminary data.</text>
</comment>
<gene>
    <name evidence="1" type="ORF">NC653_038071</name>
</gene>
<dbReference type="Proteomes" id="UP001164929">
    <property type="component" value="Chromosome 17"/>
</dbReference>
<dbReference type="EMBL" id="JAQIZT010000017">
    <property type="protein sequence ID" value="KAJ6959899.1"/>
    <property type="molecule type" value="Genomic_DNA"/>
</dbReference>
<name>A0AAD6LFX5_9ROSI</name>